<dbReference type="OrthoDB" id="9862752at2"/>
<dbReference type="SUPFAM" id="SSF50370">
    <property type="entry name" value="Ricin B-like lectins"/>
    <property type="match status" value="1"/>
</dbReference>
<feature type="signal peptide" evidence="1">
    <location>
        <begin position="1"/>
        <end position="24"/>
    </location>
</feature>
<proteinExistence type="predicted"/>
<evidence type="ECO:0000313" key="3">
    <source>
        <dbReference type="Proteomes" id="UP000198651"/>
    </source>
</evidence>
<dbReference type="InterPro" id="IPR035992">
    <property type="entry name" value="Ricin_B-like_lectins"/>
</dbReference>
<name>A0A0S4LZJ8_9BURK</name>
<keyword evidence="3" id="KW-1185">Reference proteome</keyword>
<dbReference type="EMBL" id="LN906597">
    <property type="protein sequence ID" value="CUT16983.1"/>
    <property type="molecule type" value="Genomic_DNA"/>
</dbReference>
<evidence type="ECO:0000313" key="2">
    <source>
        <dbReference type="EMBL" id="CUT16983.1"/>
    </source>
</evidence>
<dbReference type="Gene3D" id="2.80.10.50">
    <property type="match status" value="1"/>
</dbReference>
<feature type="chain" id="PRO_5006624309" evidence="1">
    <location>
        <begin position="25"/>
        <end position="835"/>
    </location>
</feature>
<protein>
    <submittedName>
        <fullName evidence="2">Putative toxin domain protein</fullName>
    </submittedName>
</protein>
<dbReference type="PROSITE" id="PS51257">
    <property type="entry name" value="PROKAR_LIPOPROTEIN"/>
    <property type="match status" value="1"/>
</dbReference>
<dbReference type="PROSITE" id="PS50231">
    <property type="entry name" value="RICIN_B_LECTIN"/>
    <property type="match status" value="1"/>
</dbReference>
<keyword evidence="1" id="KW-0732">Signal</keyword>
<dbReference type="RefSeq" id="WP_092343117.1">
    <property type="nucleotide sequence ID" value="NZ_FLSL01000091.1"/>
</dbReference>
<accession>A0A0S4LZJ8</accession>
<sequence>MLDFIKTLSLFLVSFVVGISSATASSCKNVFFTHYMNKDYVISVDDREFMRTFLSADYNIGGRGQKWSLFNAYSSIIPDSSKAMFYVSLADNERKIWGIEFFGSFWFQAELVPLDYSPWSIVEAVPVEGLPDVITLRSPVAEEKVQTSVCLSPITEYFHRAPGTDILRFQSCSVHPKEWNYWVPKDTETGENCTEAVLSKSNYHSPVTVDPQSLCSSVFLKPVLSEEFFISAENNSSNRGGVFLDNKNVFSFKQVWIPRVDFLPSSKYLFINLVWGEDKDYAITVVKGTKLVPAHLVISKFDGSDSQAWFISSSRSSPGAFAILDASNMYQALTVNRDFKVGSVVELDAFSDDPSQLWRAISTQTGTDCSSVFVNSFSGASVGNIISAKTNRAAVPVVHHKDKKVDIDWQPGSGGSDVYYTILHSDLVSSPSGFTKKLHYAIDPTECFVPIFSSTTTPHLSLVDCMKNSSSASVWRFGSLGSSEDHTSQFCIDDQAMGKVWCLADLAGSFANPVDESGLKNPDTMMYFSERVIGIPTVFASGNGLCLGVDENSSSKLLISMSCRENRKGVSIGNLSIVPSSTNTEDPRKKYLITFKGSDKSVMCYADRGDVLSFVKCDKNDPSLQWIFLPHGRIKNIKSELCLSAGNTNNVPVYAVSCDSSRAPRVVFFTLPHSGISAPNVYMQLHHWDLVNWTDYGLCVTVTGEMQPNSQEPCADPLTDKGKHQLWWREFSRTGFAQGDLISAVDDKLVLSMTAGYVLSHQTVSTWGGWSVQKFLMYDTYQTAATDSIGIVYCYSDGDPGHPSSSSIVADACKEDWGVGINNQTWLFTPVVLST</sequence>
<organism evidence="2 3">
    <name type="scientific">Candidatus Ichthyocystis hellenicum</name>
    <dbReference type="NCBI Taxonomy" id="1561003"/>
    <lineage>
        <taxon>Bacteria</taxon>
        <taxon>Pseudomonadati</taxon>
        <taxon>Pseudomonadota</taxon>
        <taxon>Betaproteobacteria</taxon>
        <taxon>Burkholderiales</taxon>
        <taxon>Candidatus Ichthyocystis</taxon>
    </lineage>
</organism>
<evidence type="ECO:0000256" key="1">
    <source>
        <dbReference type="SAM" id="SignalP"/>
    </source>
</evidence>
<dbReference type="Proteomes" id="UP000198651">
    <property type="component" value="Chromosome I"/>
</dbReference>
<reference evidence="3" key="1">
    <citation type="submission" date="2015-11" db="EMBL/GenBank/DDBJ databases">
        <authorList>
            <person name="Seth-Smith H.M.B."/>
        </authorList>
    </citation>
    <scope>NUCLEOTIDE SEQUENCE [LARGE SCALE GENOMIC DNA]</scope>
    <source>
        <strain evidence="3">2013Ark11</strain>
    </source>
</reference>
<dbReference type="AlphaFoldDB" id="A0A0S4LZJ8"/>
<gene>
    <name evidence="2" type="ORF">Ark11_0124</name>
</gene>